<dbReference type="OrthoDB" id="67445at2759"/>
<evidence type="ECO:0000256" key="2">
    <source>
        <dbReference type="ARBA" id="ARBA00022741"/>
    </source>
</evidence>
<comment type="caution">
    <text evidence="5">Lacks conserved residue(s) required for the propagation of feature annotation.</text>
</comment>
<evidence type="ECO:0000256" key="5">
    <source>
        <dbReference type="HAMAP-Rule" id="MF_03131"/>
    </source>
</evidence>
<feature type="site" description="Transition state stabilizer" evidence="5">
    <location>
        <position position="373"/>
    </location>
</feature>
<keyword evidence="4 5" id="KW-0067">ATP-binding</keyword>
<dbReference type="Gene3D" id="3.40.1350.60">
    <property type="match status" value="1"/>
</dbReference>
<dbReference type="UniPathway" id="UPA00340">
    <property type="reaction ID" value="UER00458"/>
</dbReference>
<dbReference type="CDD" id="cd24010">
    <property type="entry name" value="ASKHA_NBD_AcK_PK"/>
    <property type="match status" value="1"/>
</dbReference>
<protein>
    <recommendedName>
        <fullName evidence="5">Probable acetate kinase</fullName>
        <ecNumber evidence="5">2.7.2.1</ecNumber>
    </recommendedName>
    <alternativeName>
        <fullName evidence="5">Acetokinase</fullName>
    </alternativeName>
</protein>
<reference evidence="8 9" key="1">
    <citation type="submission" date="2012-05" db="EMBL/GenBank/DDBJ databases">
        <title>Recombination and specialization in a pathogen metapopulation.</title>
        <authorList>
            <person name="Gardiner A."/>
            <person name="Kemen E."/>
            <person name="Schultz-Larsen T."/>
            <person name="MacLean D."/>
            <person name="Van Oosterhout C."/>
            <person name="Jones J.D.G."/>
        </authorList>
    </citation>
    <scope>NUCLEOTIDE SEQUENCE [LARGE SCALE GENOMIC DNA]</scope>
    <source>
        <strain evidence="8 9">Ac Nc2</strain>
    </source>
</reference>
<comment type="pathway">
    <text evidence="5">Metabolic intermediate biosynthesis; acetyl-CoA biosynthesis; acetyl-CoA from acetate: step 1/2.</text>
</comment>
<keyword evidence="1 5" id="KW-0808">Transferase</keyword>
<sequence>MLNLLEAPKAAVLLSKSDNKKRKYEYTLEMIEVDNGRKKVWVGIHSALANQMVDKALNMRLFPELGEYVTVMREVCFGTKRSRVDFVLGYEAQQKLTYVEVKSVTLAYTESELAPTSNYAVFPDTVSKRAQKHVAELIELVTKSRDKCASNQQIKAAIVFLVQRDDVERFSPSTLHDPQFASLCIEAEKHGVLLLAIARTIVEYAPNRSPYAVSDPVVSGLVELSNRGSSASTGKITHNCHQTTTKRIIDHYEIPTHKIALEKVIGTFLTDELINSVQLVGHRVVHGGEEFSEAIVLDKEKIDVIRKKCILAPLHNPANLMGIETALKLFKNGVPQVAVFDTAFHTTLPASAYMYALPSKLYEQHRIRRYGFHGTSHRYVVRKAAQILQKPIETVNIISCHLGNGSSMAAVKRGRCIDTSMGFTPLEGLVMGTRSGDIDPAIISFLVDNLGLAVRDIETILNKESGMKGLCGDSDIRQIQDRILKGEQTNVKDESAELAIETFVHRVRKYLGAYWIQLAPHVDAVVFTAGIGENSSMIRSRICQHLDFVGLKINEELNKFSSGDKDSFHIQAPESKTKVLSRVWLQPCIYKNESLTYPEFTVLFVLERACSVREEHVFISREISLVQVASRIMHLKETPFAFFHNAETVPTCAIPSPHDDNRETDKTLSESHLKNFCPDSGSGQFLFNDIFLRQRSICWRIDEERVQFQEFDLHHTLKNNSVIIYLPAPVIPNGIFVSENLIQRSVTISILTFDGTIHQLTYFFEPSGRITSEEADISKHSKIQHFSEIHSLFAIHEEQNGSVSRKSAARQDASIKCVTDVLNLSYSFQVISGVTSTDAISSALWIDDHNLIIGTLAGQLIGASLPVDTDSSVSISSQKKICEFTFSDTSLLGWFWHGILGTPKRNQVDNESRSHSVTQYGGKDPLDLQSELDQGFEESIIAIGYLVASSSDISASQREETGSITDIPSRHLKDLLLVSLSADLTLAVWSYHTRSCIGTQSLSSLFCGSSEHEREENIRQFPAHEMALNNHPVTAAKVIILPDSTQNDCRILLAFDGSNAIFLLRGDLISSKHTFTLTVTREFTVHSNLWGGGSVFPKFVDLCFDQGRMYSAWRYNDRDWVFVHNEATRRTGPRYTAGILLESLGLTLDQWRSDESHLLQALVLQVPKFASREARCIEKKQQKNQLKAIDDFFLRRISDVPFLSTSSIIQAMKNLEEKIFSDNTSGSLLSLSLEQELVKAVDKNWIKAIQGRARPDPRENRNTVQEIAPNVTDLSWQRFLSWTRLLDSCITFWHRASKFLGFTNTIHAPFSGLPLLVCRNRVSWSWPAPSYLLEDQLKSKTSGAEMLKNSVLPLFDRHQFSCVQYKVNQTLVGCTGMLEYLSSTASQEIMNVAKHCTRLNDIGDVEYGHTENGYGAPCNLDLVTKLRTILCGEPEFQSKLLADWVVSTTPVSRVSKEYSSVVRNMDIVAVDGVIDEEAPESDECYPTPKSKTHVHRSLSNELILSLAFSVNDAVDLMYQHSTSTVLLLAYLSEYRPIFLSKRTLEYVESTLLAEAITSLRQWTMAKLITRITSPTSGQIDSINDESTSNATSSILGCYIKENNAQWTESTSWRRALSCFVGSSPTDMLPECGSINTDIRYSDANDTLSTSSKSQNSLKCAVMELVSLVYYGRDGLLDYLCEQNYFQLAISMMTNGICTSDASGELAECVTTETTLHPAILVKIGECFARDGHRYYSEAKRNLTTKDPSLNDTEVIDTNENAIRCFRQAIRCFSWCLPSVVAEEDDVFSGTTSIKKFLSGVIAVLKECIPRDYSVELLQFLWTVAAKFSHDEQVLNDSLHVPNSDSLYSQAWGMYMAQDPALQTLVWINIFKYSLENLDLRSAHVALMRLTEISQCVDAQQMVKDKEAMTYEVTTNQDGIVECVSQFVKKCIHHGHLDLLCEFQWASSEQQIDKYLEWHAAHCNVLKKATPSKDQHNQTSFLTINWAVVDIYKSLYALNMRNRRPVHAASTMYSLYLRLKWTSLSCTQLIHQCMTLQHEAIMITYNVLLSVPSQHRWLTRKFLGEEIMERLIREEQSPITHSTESFRTMKENCKEALSIVTFADIASEMATLSGKVWLLQHCHCLNSLMEDGGFVDARILYPLESSDIIPLLLHSALLCCRHYDSTFVTQSGLVMTKNDKQCIASQALELIWAILAHKRDKKKFEIYHVVRSISTMCVTSRSNTSSLCYVLLRLVLNRIDNDMSVWELAARTLLDSEQGDARQRCNQLQVRHRRLPKWLMEWLRQHSPTTLLKILLRHGIILEAFHLAASMIPDDLVHESEVEFVLRIKESNVRKLPWLPWNLFDALLEIGVEVRGSVLKQDESRADNLASAMAHFNSKLKRYVRYIHYLNEAQSTILAN</sequence>
<dbReference type="GO" id="GO:0005524">
    <property type="term" value="F:ATP binding"/>
    <property type="evidence" value="ECO:0007669"/>
    <property type="project" value="UniProtKB-KW"/>
</dbReference>
<evidence type="ECO:0000259" key="6">
    <source>
        <dbReference type="Pfam" id="PF03749"/>
    </source>
</evidence>
<comment type="cofactor">
    <cofactor evidence="5">
        <name>Mg(2+)</name>
        <dbReference type="ChEBI" id="CHEBI:18420"/>
    </cofactor>
</comment>
<feature type="domain" description="NUP160 middle TPR" evidence="7">
    <location>
        <begin position="1867"/>
        <end position="2047"/>
    </location>
</feature>
<evidence type="ECO:0000256" key="3">
    <source>
        <dbReference type="ARBA" id="ARBA00022777"/>
    </source>
</evidence>
<dbReference type="GO" id="GO:0003677">
    <property type="term" value="F:DNA binding"/>
    <property type="evidence" value="ECO:0007669"/>
    <property type="project" value="InterPro"/>
</dbReference>
<accession>A0A024GN63</accession>
<dbReference type="InterPro" id="IPR023865">
    <property type="entry name" value="Aliphatic_acid_kinase_CS"/>
</dbReference>
<feature type="binding site" evidence="5">
    <location>
        <begin position="401"/>
        <end position="405"/>
    </location>
    <ligand>
        <name>ATP</name>
        <dbReference type="ChEBI" id="CHEBI:30616"/>
    </ligand>
</feature>
<dbReference type="SUPFAM" id="SSF53067">
    <property type="entry name" value="Actin-like ATPase domain"/>
    <property type="match status" value="2"/>
</dbReference>
<dbReference type="PRINTS" id="PR00471">
    <property type="entry name" value="ACETATEKNASE"/>
</dbReference>
<feature type="binding site" evidence="5">
    <location>
        <position position="593"/>
    </location>
    <ligand>
        <name>Mg(2+)</name>
        <dbReference type="ChEBI" id="CHEBI:18420"/>
    </ligand>
</feature>
<dbReference type="HAMAP" id="MF_00020">
    <property type="entry name" value="Acetate_kinase"/>
    <property type="match status" value="1"/>
</dbReference>
<evidence type="ECO:0000259" key="7">
    <source>
        <dbReference type="Pfam" id="PF23354"/>
    </source>
</evidence>
<dbReference type="NCBIfam" id="TIGR00016">
    <property type="entry name" value="ackA"/>
    <property type="match status" value="1"/>
</dbReference>
<dbReference type="Pfam" id="PF00871">
    <property type="entry name" value="Acetate_kinase"/>
    <property type="match status" value="1"/>
</dbReference>
<dbReference type="GO" id="GO:0006085">
    <property type="term" value="P:acetyl-CoA biosynthetic process"/>
    <property type="evidence" value="ECO:0007669"/>
    <property type="project" value="UniProtKB-UniRule"/>
</dbReference>
<dbReference type="GO" id="GO:0006083">
    <property type="term" value="P:acetate metabolic process"/>
    <property type="evidence" value="ECO:0007669"/>
    <property type="project" value="TreeGrafter"/>
</dbReference>
<dbReference type="STRING" id="65357.A0A024GN63"/>
<name>A0A024GN63_9STRA</name>
<evidence type="ECO:0000313" key="9">
    <source>
        <dbReference type="Proteomes" id="UP000053237"/>
    </source>
</evidence>
<dbReference type="Gene3D" id="2.40.50.580">
    <property type="match status" value="1"/>
</dbReference>
<dbReference type="InParanoid" id="A0A024GN63"/>
<dbReference type="Proteomes" id="UP000053237">
    <property type="component" value="Unassembled WGS sequence"/>
</dbReference>
<comment type="catalytic activity">
    <reaction evidence="5">
        <text>acetate + ATP = acetyl phosphate + ADP</text>
        <dbReference type="Rhea" id="RHEA:11352"/>
        <dbReference type="ChEBI" id="CHEBI:22191"/>
        <dbReference type="ChEBI" id="CHEBI:30089"/>
        <dbReference type="ChEBI" id="CHEBI:30616"/>
        <dbReference type="ChEBI" id="CHEBI:456216"/>
        <dbReference type="EC" id="2.7.2.1"/>
    </reaction>
</comment>
<gene>
    <name evidence="8" type="ORF">BN9_094000</name>
</gene>
<dbReference type="InterPro" id="IPR004372">
    <property type="entry name" value="Ac/propionate_kinase"/>
</dbReference>
<evidence type="ECO:0000256" key="4">
    <source>
        <dbReference type="ARBA" id="ARBA00022840"/>
    </source>
</evidence>
<feature type="active site" description="Proton donor/acceptor" evidence="5">
    <location>
        <position position="341"/>
    </location>
</feature>
<dbReference type="EMBL" id="CAIX01000216">
    <property type="protein sequence ID" value="CCI48327.1"/>
    <property type="molecule type" value="Genomic_DNA"/>
</dbReference>
<comment type="caution">
    <text evidence="8">The sequence shown here is derived from an EMBL/GenBank/DDBJ whole genome shotgun (WGS) entry which is preliminary data.</text>
</comment>
<comment type="similarity">
    <text evidence="5">Belongs to the acetokinase family.</text>
</comment>
<evidence type="ECO:0000313" key="8">
    <source>
        <dbReference type="EMBL" id="CCI48327.1"/>
    </source>
</evidence>
<dbReference type="InterPro" id="IPR043129">
    <property type="entry name" value="ATPase_NBD"/>
</dbReference>
<dbReference type="Gene3D" id="3.30.420.40">
    <property type="match status" value="2"/>
</dbReference>
<feature type="domain" description="Sugar fermentation stimulation protein C-terminal" evidence="6">
    <location>
        <begin position="48"/>
        <end position="198"/>
    </location>
</feature>
<feature type="binding site" evidence="5">
    <location>
        <begin position="530"/>
        <end position="534"/>
    </location>
    <ligand>
        <name>ATP</name>
        <dbReference type="ChEBI" id="CHEBI:30616"/>
    </ligand>
</feature>
<dbReference type="InterPro" id="IPR000890">
    <property type="entry name" value="Aliphatic_acid_kin_short-chain"/>
</dbReference>
<feature type="site" description="Transition state stabilizer" evidence="5">
    <location>
        <position position="434"/>
    </location>
</feature>
<dbReference type="Pfam" id="PF03749">
    <property type="entry name" value="SfsA"/>
    <property type="match status" value="1"/>
</dbReference>
<keyword evidence="5" id="KW-0460">Magnesium</keyword>
<dbReference type="PANTHER" id="PTHR21060:SF15">
    <property type="entry name" value="ACETATE KINASE-RELATED"/>
    <property type="match status" value="1"/>
</dbReference>
<keyword evidence="2 5" id="KW-0547">Nucleotide-binding</keyword>
<feature type="binding site" evidence="5">
    <location>
        <begin position="475"/>
        <end position="477"/>
    </location>
    <ligand>
        <name>ATP</name>
        <dbReference type="ChEBI" id="CHEBI:30616"/>
    </ligand>
</feature>
<dbReference type="InterPro" id="IPR056535">
    <property type="entry name" value="TPR_NUP160_M"/>
</dbReference>
<proteinExistence type="inferred from homology"/>
<dbReference type="EC" id="2.7.2.1" evidence="5"/>
<keyword evidence="9" id="KW-1185">Reference proteome</keyword>
<keyword evidence="3 5" id="KW-0418">Kinase</keyword>
<dbReference type="PANTHER" id="PTHR21060">
    <property type="entry name" value="ACETATE KINASE"/>
    <property type="match status" value="1"/>
</dbReference>
<dbReference type="InterPro" id="IPR005224">
    <property type="entry name" value="SfsA"/>
</dbReference>
<dbReference type="Pfam" id="PF23354">
    <property type="entry name" value="TPR_NUP160_120_M"/>
    <property type="match status" value="1"/>
</dbReference>
<evidence type="ECO:0000256" key="1">
    <source>
        <dbReference type="ARBA" id="ARBA00022679"/>
    </source>
</evidence>
<dbReference type="InterPro" id="IPR040452">
    <property type="entry name" value="SfsA_C"/>
</dbReference>
<dbReference type="PROSITE" id="PS01076">
    <property type="entry name" value="ACETATE_KINASE_2"/>
    <property type="match status" value="1"/>
</dbReference>
<dbReference type="GO" id="GO:0000287">
    <property type="term" value="F:magnesium ion binding"/>
    <property type="evidence" value="ECO:0007669"/>
    <property type="project" value="UniProtKB-UniRule"/>
</dbReference>
<organism evidence="8 9">
    <name type="scientific">Albugo candida</name>
    <dbReference type="NCBI Taxonomy" id="65357"/>
    <lineage>
        <taxon>Eukaryota</taxon>
        <taxon>Sar</taxon>
        <taxon>Stramenopiles</taxon>
        <taxon>Oomycota</taxon>
        <taxon>Peronosporomycetes</taxon>
        <taxon>Albuginales</taxon>
        <taxon>Albuginaceae</taxon>
        <taxon>Albugo</taxon>
    </lineage>
</organism>
<dbReference type="CDD" id="cd22359">
    <property type="entry name" value="SfsA-like_bacterial"/>
    <property type="match status" value="1"/>
</dbReference>
<feature type="binding site" evidence="5">
    <location>
        <position position="283"/>
    </location>
    <ligand>
        <name>substrate</name>
    </ligand>
</feature>
<keyword evidence="5" id="KW-0479">Metal-binding</keyword>
<dbReference type="GO" id="GO:0008776">
    <property type="term" value="F:acetate kinase activity"/>
    <property type="evidence" value="ECO:0007669"/>
    <property type="project" value="UniProtKB-UniRule"/>
</dbReference>